<organism evidence="1 2">
    <name type="scientific">Chaetomium tenue</name>
    <dbReference type="NCBI Taxonomy" id="1854479"/>
    <lineage>
        <taxon>Eukaryota</taxon>
        <taxon>Fungi</taxon>
        <taxon>Dikarya</taxon>
        <taxon>Ascomycota</taxon>
        <taxon>Pezizomycotina</taxon>
        <taxon>Sordariomycetes</taxon>
        <taxon>Sordariomycetidae</taxon>
        <taxon>Sordariales</taxon>
        <taxon>Chaetomiaceae</taxon>
        <taxon>Chaetomium</taxon>
    </lineage>
</organism>
<proteinExistence type="predicted"/>
<name>A0ACB7PAA9_9PEZI</name>
<protein>
    <submittedName>
        <fullName evidence="1">Uncharacterized protein</fullName>
    </submittedName>
</protein>
<dbReference type="EMBL" id="JAGIZQ010000003">
    <property type="protein sequence ID" value="KAH6636124.1"/>
    <property type="molecule type" value="Genomic_DNA"/>
</dbReference>
<sequence>MAPSAYYSDFRSAGRFTQRAESDDWYVSPYFDKTRTNIVDSSGWNCLGDAAQFGIVLVIVAVVIVLVYLYWRLQIKPGLQSRRDDSQNPVTGYWELSRRDPSRVSITIYREPRQLCDLEPVETDGPIPPPGKGQIGQTQQQENNILGQMPQQLGMAHTSDIHLVPPPPPPPPVVWSASPSSTVPHPPVFGPTAFVQSGHPPATFHSTPLTFGTATVPYPADVPPPYFGYAAPPNLQGKYPRPGVVPVPQPACAPPPVTPSTPPRNKKEKNVPTTPVAEPQSQWRRWFSRGKSPATGHARTLSDSSSPASQPRSPSPPPFPTPSPSRKRRRDRSTPSRRRQPQSPKQNHRTRPNSQSPRRSTQTSARDRRDNTPPSTSESSISSSYLNTSLEAVLNTNNPHPTRSTRTRTRIRPRASSNPETTPPHHQHPGHAPQTQTRIRPSDTVPLAHDLHRRQLSDDSSPQPGPSQRQRQRRHQRHPTPSPDLQFPSPERRRPRVSFTLPEEEEEEEEGRGGVLGTSSSVSVSAGSSSLGSGWSVELGRGVELRGEERSRERETRGGGGDGSGREEEEGRRPGVAGRVTGRFYRMRRALRGED</sequence>
<reference evidence="1 2" key="1">
    <citation type="journal article" date="2021" name="Nat. Commun.">
        <title>Genetic determinants of endophytism in the Arabidopsis root mycobiome.</title>
        <authorList>
            <person name="Mesny F."/>
            <person name="Miyauchi S."/>
            <person name="Thiergart T."/>
            <person name="Pickel B."/>
            <person name="Atanasova L."/>
            <person name="Karlsson M."/>
            <person name="Huettel B."/>
            <person name="Barry K.W."/>
            <person name="Haridas S."/>
            <person name="Chen C."/>
            <person name="Bauer D."/>
            <person name="Andreopoulos W."/>
            <person name="Pangilinan J."/>
            <person name="LaButti K."/>
            <person name="Riley R."/>
            <person name="Lipzen A."/>
            <person name="Clum A."/>
            <person name="Drula E."/>
            <person name="Henrissat B."/>
            <person name="Kohler A."/>
            <person name="Grigoriev I.V."/>
            <person name="Martin F.M."/>
            <person name="Hacquard S."/>
        </authorList>
    </citation>
    <scope>NUCLEOTIDE SEQUENCE [LARGE SCALE GENOMIC DNA]</scope>
    <source>
        <strain evidence="1 2">MPI-SDFR-AT-0079</strain>
    </source>
</reference>
<accession>A0ACB7PAA9</accession>
<evidence type="ECO:0000313" key="2">
    <source>
        <dbReference type="Proteomes" id="UP000724584"/>
    </source>
</evidence>
<dbReference type="Proteomes" id="UP000724584">
    <property type="component" value="Unassembled WGS sequence"/>
</dbReference>
<comment type="caution">
    <text evidence="1">The sequence shown here is derived from an EMBL/GenBank/DDBJ whole genome shotgun (WGS) entry which is preliminary data.</text>
</comment>
<gene>
    <name evidence="1" type="ORF">F5144DRAFT_566372</name>
</gene>
<evidence type="ECO:0000313" key="1">
    <source>
        <dbReference type="EMBL" id="KAH6636124.1"/>
    </source>
</evidence>
<keyword evidence="2" id="KW-1185">Reference proteome</keyword>